<name>A0A0L9UK56_PHAAN</name>
<proteinExistence type="predicted"/>
<organism evidence="1 2">
    <name type="scientific">Phaseolus angularis</name>
    <name type="common">Azuki bean</name>
    <name type="synonym">Vigna angularis</name>
    <dbReference type="NCBI Taxonomy" id="3914"/>
    <lineage>
        <taxon>Eukaryota</taxon>
        <taxon>Viridiplantae</taxon>
        <taxon>Streptophyta</taxon>
        <taxon>Embryophyta</taxon>
        <taxon>Tracheophyta</taxon>
        <taxon>Spermatophyta</taxon>
        <taxon>Magnoliopsida</taxon>
        <taxon>eudicotyledons</taxon>
        <taxon>Gunneridae</taxon>
        <taxon>Pentapetalae</taxon>
        <taxon>rosids</taxon>
        <taxon>fabids</taxon>
        <taxon>Fabales</taxon>
        <taxon>Fabaceae</taxon>
        <taxon>Papilionoideae</taxon>
        <taxon>50 kb inversion clade</taxon>
        <taxon>NPAAA clade</taxon>
        <taxon>indigoferoid/millettioid clade</taxon>
        <taxon>Phaseoleae</taxon>
        <taxon>Vigna</taxon>
    </lineage>
</organism>
<dbReference type="Gramene" id="KOM43148">
    <property type="protein sequence ID" value="KOM43148"/>
    <property type="gene ID" value="LR48_Vigan05g075200"/>
</dbReference>
<evidence type="ECO:0000313" key="2">
    <source>
        <dbReference type="Proteomes" id="UP000053144"/>
    </source>
</evidence>
<dbReference type="EMBL" id="CM003375">
    <property type="protein sequence ID" value="KOM43148.1"/>
    <property type="molecule type" value="Genomic_DNA"/>
</dbReference>
<reference evidence="2" key="1">
    <citation type="journal article" date="2015" name="Proc. Natl. Acad. Sci. U.S.A.">
        <title>Genome sequencing of adzuki bean (Vigna angularis) provides insight into high starch and low fat accumulation and domestication.</title>
        <authorList>
            <person name="Yang K."/>
            <person name="Tian Z."/>
            <person name="Chen C."/>
            <person name="Luo L."/>
            <person name="Zhao B."/>
            <person name="Wang Z."/>
            <person name="Yu L."/>
            <person name="Li Y."/>
            <person name="Sun Y."/>
            <person name="Li W."/>
            <person name="Chen Y."/>
            <person name="Li Y."/>
            <person name="Zhang Y."/>
            <person name="Ai D."/>
            <person name="Zhao J."/>
            <person name="Shang C."/>
            <person name="Ma Y."/>
            <person name="Wu B."/>
            <person name="Wang M."/>
            <person name="Gao L."/>
            <person name="Sun D."/>
            <person name="Zhang P."/>
            <person name="Guo F."/>
            <person name="Wang W."/>
            <person name="Li Y."/>
            <person name="Wang J."/>
            <person name="Varshney R.K."/>
            <person name="Wang J."/>
            <person name="Ling H.Q."/>
            <person name="Wan P."/>
        </authorList>
    </citation>
    <scope>NUCLEOTIDE SEQUENCE</scope>
    <source>
        <strain evidence="2">cv. Jingnong 6</strain>
    </source>
</reference>
<gene>
    <name evidence="1" type="ORF">LR48_Vigan05g075200</name>
</gene>
<dbReference type="AlphaFoldDB" id="A0A0L9UK56"/>
<protein>
    <submittedName>
        <fullName evidence="1">Uncharacterized protein</fullName>
    </submittedName>
</protein>
<sequence>MNMDSEIYDVHPDILMITKSQVEIADGFPVTTPTSARTTKSYIFILVRTVEL</sequence>
<evidence type="ECO:0000313" key="1">
    <source>
        <dbReference type="EMBL" id="KOM43148.1"/>
    </source>
</evidence>
<dbReference type="Proteomes" id="UP000053144">
    <property type="component" value="Chromosome 5"/>
</dbReference>
<accession>A0A0L9UK56</accession>